<dbReference type="eggNOG" id="ENOG5033G1Y">
    <property type="taxonomic scope" value="Bacteria"/>
</dbReference>
<dbReference type="Pfam" id="PF11964">
    <property type="entry name" value="SpoIIAA-like"/>
    <property type="match status" value="1"/>
</dbReference>
<evidence type="ECO:0008006" key="3">
    <source>
        <dbReference type="Google" id="ProtNLM"/>
    </source>
</evidence>
<name>M4V983_9BACT</name>
<protein>
    <recommendedName>
        <fullName evidence="3">STAS/SEC14 domain-containing protein</fullName>
    </recommendedName>
</protein>
<dbReference type="AlphaFoldDB" id="M4V983"/>
<proteinExistence type="predicted"/>
<dbReference type="InterPro" id="IPR021866">
    <property type="entry name" value="SpoIIAA-like"/>
</dbReference>
<dbReference type="PATRIC" id="fig|1184267.3.peg.358"/>
<dbReference type="KEGG" id="bex:A11Q_356"/>
<evidence type="ECO:0000313" key="2">
    <source>
        <dbReference type="Proteomes" id="UP000012040"/>
    </source>
</evidence>
<dbReference type="SUPFAM" id="SSF52091">
    <property type="entry name" value="SpoIIaa-like"/>
    <property type="match status" value="1"/>
</dbReference>
<dbReference type="InterPro" id="IPR038396">
    <property type="entry name" value="SpoIIAA-like_sf"/>
</dbReference>
<dbReference type="Proteomes" id="UP000012040">
    <property type="component" value="Chromosome"/>
</dbReference>
<accession>M4V983</accession>
<dbReference type="InterPro" id="IPR036513">
    <property type="entry name" value="STAS_dom_sf"/>
</dbReference>
<sequence length="136" mass="15315">MVEILGSPKDVVALRVTQTLDADDYQEIIEEIEFRLVTHQKVSIYADLLDLNHVTAQAVAKRIAYSIAKIGEWHRFPRVALLTEKSWMSAMSKISSALIPRVQIKTFDRASKDEALRWAYGVTSPSVEMPSHSVTS</sequence>
<reference evidence="1 2" key="1">
    <citation type="journal article" date="2013" name="ISME J.">
        <title>By their genes ye shall know them: genomic signatures of predatory bacteria.</title>
        <authorList>
            <person name="Pasternak Z."/>
            <person name="Pietrokovski S."/>
            <person name="Rotem O."/>
            <person name="Gophna U."/>
            <person name="Lurie-Weinberger M.N."/>
            <person name="Jurkevitch E."/>
        </authorList>
    </citation>
    <scope>NUCLEOTIDE SEQUENCE [LARGE SCALE GENOMIC DNA]</scope>
    <source>
        <strain evidence="1 2">JSS</strain>
    </source>
</reference>
<gene>
    <name evidence="1" type="ORF">A11Q_356</name>
</gene>
<organism evidence="1 2">
    <name type="scientific">Pseudobdellovibrio exovorus JSS</name>
    <dbReference type="NCBI Taxonomy" id="1184267"/>
    <lineage>
        <taxon>Bacteria</taxon>
        <taxon>Pseudomonadati</taxon>
        <taxon>Bdellovibrionota</taxon>
        <taxon>Bdellovibrionia</taxon>
        <taxon>Bdellovibrionales</taxon>
        <taxon>Pseudobdellovibrionaceae</taxon>
        <taxon>Pseudobdellovibrio</taxon>
    </lineage>
</organism>
<dbReference type="HOGENOM" id="CLU_137390_0_0_7"/>
<keyword evidence="2" id="KW-1185">Reference proteome</keyword>
<dbReference type="Gene3D" id="3.40.50.10600">
    <property type="entry name" value="SpoIIaa-like domains"/>
    <property type="match status" value="1"/>
</dbReference>
<dbReference type="EMBL" id="CP003537">
    <property type="protein sequence ID" value="AGH94576.1"/>
    <property type="molecule type" value="Genomic_DNA"/>
</dbReference>
<evidence type="ECO:0000313" key="1">
    <source>
        <dbReference type="EMBL" id="AGH94576.1"/>
    </source>
</evidence>
<dbReference type="OrthoDB" id="7619266at2"/>
<dbReference type="RefSeq" id="WP_015469066.1">
    <property type="nucleotide sequence ID" value="NC_020813.1"/>
</dbReference>